<dbReference type="GO" id="GO:0006281">
    <property type="term" value="P:DNA repair"/>
    <property type="evidence" value="ECO:0007669"/>
    <property type="project" value="TreeGrafter"/>
</dbReference>
<dbReference type="SUPFAM" id="SSF57716">
    <property type="entry name" value="Glucocorticoid receptor-like (DNA-binding domain)"/>
    <property type="match status" value="1"/>
</dbReference>
<keyword evidence="5" id="KW-0539">Nucleus</keyword>
<evidence type="ECO:0000256" key="3">
    <source>
        <dbReference type="ARBA" id="ARBA00022771"/>
    </source>
</evidence>
<dbReference type="AlphaFoldDB" id="A0A388K9D5"/>
<dbReference type="OrthoDB" id="19045at2759"/>
<dbReference type="InterPro" id="IPR001510">
    <property type="entry name" value="Znf_PARP"/>
</dbReference>
<keyword evidence="3" id="KW-0863">Zinc-finger</keyword>
<evidence type="ECO:0000256" key="6">
    <source>
        <dbReference type="SAM" id="MobiDB-lite"/>
    </source>
</evidence>
<name>A0A388K9D5_CHABU</name>
<feature type="compositionally biased region" description="Basic and acidic residues" evidence="6">
    <location>
        <begin position="417"/>
        <end position="427"/>
    </location>
</feature>
<accession>A0A388K9D5</accession>
<evidence type="ECO:0000256" key="5">
    <source>
        <dbReference type="ARBA" id="ARBA00023242"/>
    </source>
</evidence>
<gene>
    <name evidence="8" type="ORF">CBR_g66772</name>
</gene>
<organism evidence="8 9">
    <name type="scientific">Chara braunii</name>
    <name type="common">Braun's stonewort</name>
    <dbReference type="NCBI Taxonomy" id="69332"/>
    <lineage>
        <taxon>Eukaryota</taxon>
        <taxon>Viridiplantae</taxon>
        <taxon>Streptophyta</taxon>
        <taxon>Charophyceae</taxon>
        <taxon>Charales</taxon>
        <taxon>Characeae</taxon>
        <taxon>Chara</taxon>
    </lineage>
</organism>
<dbReference type="InterPro" id="IPR006549">
    <property type="entry name" value="HAD-SF_hydro_IIIA"/>
</dbReference>
<evidence type="ECO:0000256" key="4">
    <source>
        <dbReference type="ARBA" id="ARBA00022833"/>
    </source>
</evidence>
<dbReference type="GO" id="GO:0046403">
    <property type="term" value="F:polynucleotide 3'-phosphatase activity"/>
    <property type="evidence" value="ECO:0007669"/>
    <property type="project" value="TreeGrafter"/>
</dbReference>
<dbReference type="GO" id="GO:0003690">
    <property type="term" value="F:double-stranded DNA binding"/>
    <property type="evidence" value="ECO:0007669"/>
    <property type="project" value="TreeGrafter"/>
</dbReference>
<dbReference type="NCBIfam" id="TIGR01664">
    <property type="entry name" value="DNA-3'-Pase"/>
    <property type="match status" value="1"/>
</dbReference>
<evidence type="ECO:0000313" key="9">
    <source>
        <dbReference type="Proteomes" id="UP000265515"/>
    </source>
</evidence>
<dbReference type="InterPro" id="IPR013954">
    <property type="entry name" value="PNK3P"/>
</dbReference>
<dbReference type="GO" id="GO:0008270">
    <property type="term" value="F:zinc ion binding"/>
    <property type="evidence" value="ECO:0007669"/>
    <property type="project" value="UniProtKB-KW"/>
</dbReference>
<dbReference type="SMART" id="SM01336">
    <property type="entry name" value="zf-PARP"/>
    <property type="match status" value="1"/>
</dbReference>
<dbReference type="GO" id="GO:0046404">
    <property type="term" value="F:ATP-dependent polydeoxyribonucleotide 5'-hydroxyl-kinase activity"/>
    <property type="evidence" value="ECO:0007669"/>
    <property type="project" value="TreeGrafter"/>
</dbReference>
<dbReference type="PANTHER" id="PTHR12083">
    <property type="entry name" value="BIFUNCTIONAL POLYNUCLEOTIDE PHOSPHATASE/KINASE"/>
    <property type="match status" value="1"/>
</dbReference>
<sequence>MPLGAIIETVPWLEMRGVSGERLKIWLHSSRDLAGSPGRTSSPASGIFFARRAVSLKPFAKAVRARPHSLSAAAVSPYHCPVADRVRPLQTPKREVFPSPSSSGWLYSWSSSSITSPPLPSAPYCRRPLPPPTPAPLPLALLLSVVFPWSSSSVTCPPLPSIPRCCPLPPPTSAPLPLALLSSVGSRLPDLRGIRSGIGTLLRDGCHQPVRSRPPHWSHSAGGFCRPAVANSLPGECILHHHIFDSQTFDSQTTLLLCNRRPPALPTWRTRIGKIERGYRLGSRSSGFLSPSSSSSSRRLPLRAVRSWISRVFAGTEASGVVAREQLSNMRDIVEYAKSARAACKASGCGTKIEKGCLRVGRITKGDGGFDVTRWFHPRCYFKTSSEGENGASCVEAIVGFNLLKVADQNLLHHLEKEGKGVEDGSRSPKRRKLDSSYPLQSEPSSPCVVNEMMTPTKAANVETKEVDRAGWEAILAGFSGMQLSSVYKGAILPKGWKAFQSVIIWEGNDVKPSHKIASFDFDGCLVNTSVRRHGADSWSLLYPTVPQTLQKLHEDGFKLVIFTNESNIDRWVNSRQKAIDSKIGRVKGLAEKVKVPIQVFIACAKNGTRDPCRKPGIGMWELMERYFNGGMEIDKSLSFFVGDAAGRHSDFSSSDRDFAKEVNIEFLLPENVFRSDGKPEGV</sequence>
<dbReference type="Gene3D" id="3.30.1740.10">
    <property type="entry name" value="Zinc finger, PARP-type"/>
    <property type="match status" value="1"/>
</dbReference>
<dbReference type="Gramene" id="GBG66636">
    <property type="protein sequence ID" value="GBG66636"/>
    <property type="gene ID" value="CBR_g66772"/>
</dbReference>
<dbReference type="PROSITE" id="PS50064">
    <property type="entry name" value="ZF_PARP_2"/>
    <property type="match status" value="1"/>
</dbReference>
<evidence type="ECO:0000256" key="1">
    <source>
        <dbReference type="ARBA" id="ARBA00004123"/>
    </source>
</evidence>
<keyword evidence="9" id="KW-1185">Reference proteome</keyword>
<dbReference type="InterPro" id="IPR023214">
    <property type="entry name" value="HAD_sf"/>
</dbReference>
<dbReference type="InterPro" id="IPR036957">
    <property type="entry name" value="Znf_PARP_sf"/>
</dbReference>
<dbReference type="Pfam" id="PF08645">
    <property type="entry name" value="PNK3P"/>
    <property type="match status" value="1"/>
</dbReference>
<reference evidence="8 9" key="1">
    <citation type="journal article" date="2018" name="Cell">
        <title>The Chara Genome: Secondary Complexity and Implications for Plant Terrestrialization.</title>
        <authorList>
            <person name="Nishiyama T."/>
            <person name="Sakayama H."/>
            <person name="Vries J.D."/>
            <person name="Buschmann H."/>
            <person name="Saint-Marcoux D."/>
            <person name="Ullrich K.K."/>
            <person name="Haas F.B."/>
            <person name="Vanderstraeten L."/>
            <person name="Becker D."/>
            <person name="Lang D."/>
            <person name="Vosolsobe S."/>
            <person name="Rombauts S."/>
            <person name="Wilhelmsson P.K.I."/>
            <person name="Janitza P."/>
            <person name="Kern R."/>
            <person name="Heyl A."/>
            <person name="Rumpler F."/>
            <person name="Villalobos L.I.A.C."/>
            <person name="Clay J.M."/>
            <person name="Skokan R."/>
            <person name="Toyoda A."/>
            <person name="Suzuki Y."/>
            <person name="Kagoshima H."/>
            <person name="Schijlen E."/>
            <person name="Tajeshwar N."/>
            <person name="Catarino B."/>
            <person name="Hetherington A.J."/>
            <person name="Saltykova A."/>
            <person name="Bonnot C."/>
            <person name="Breuninger H."/>
            <person name="Symeonidi A."/>
            <person name="Radhakrishnan G.V."/>
            <person name="Van Nieuwerburgh F."/>
            <person name="Deforce D."/>
            <person name="Chang C."/>
            <person name="Karol K.G."/>
            <person name="Hedrich R."/>
            <person name="Ulvskov P."/>
            <person name="Glockner G."/>
            <person name="Delwiche C.F."/>
            <person name="Petrasek J."/>
            <person name="Van de Peer Y."/>
            <person name="Friml J."/>
            <person name="Beilby M."/>
            <person name="Dolan L."/>
            <person name="Kohara Y."/>
            <person name="Sugano S."/>
            <person name="Fujiyama A."/>
            <person name="Delaux P.-M."/>
            <person name="Quint M."/>
            <person name="TheiBen G."/>
            <person name="Hagemann M."/>
            <person name="Harholt J."/>
            <person name="Dunand C."/>
            <person name="Zachgo S."/>
            <person name="Langdale J."/>
            <person name="Maumus F."/>
            <person name="Straeten D.V.D."/>
            <person name="Gould S.B."/>
            <person name="Rensing S.A."/>
        </authorList>
    </citation>
    <scope>NUCLEOTIDE SEQUENCE [LARGE SCALE GENOMIC DNA]</scope>
    <source>
        <strain evidence="8 9">S276</strain>
    </source>
</reference>
<dbReference type="FunFam" id="3.40.50.1000:FF:000198">
    <property type="entry name" value="Bifunctional polynucleotide phosphatase/kinase"/>
    <property type="match status" value="1"/>
</dbReference>
<dbReference type="Pfam" id="PF00645">
    <property type="entry name" value="zf-PARP"/>
    <property type="match status" value="1"/>
</dbReference>
<evidence type="ECO:0000256" key="2">
    <source>
        <dbReference type="ARBA" id="ARBA00022723"/>
    </source>
</evidence>
<dbReference type="STRING" id="69332.A0A388K9D5"/>
<feature type="region of interest" description="Disordered" evidence="6">
    <location>
        <begin position="417"/>
        <end position="446"/>
    </location>
</feature>
<dbReference type="InterPro" id="IPR006551">
    <property type="entry name" value="Polynucleotide_phosphatase"/>
</dbReference>
<dbReference type="Gene3D" id="3.40.50.1000">
    <property type="entry name" value="HAD superfamily/HAD-like"/>
    <property type="match status" value="1"/>
</dbReference>
<comment type="caution">
    <text evidence="8">The sequence shown here is derived from an EMBL/GenBank/DDBJ whole genome shotgun (WGS) entry which is preliminary data.</text>
</comment>
<dbReference type="GO" id="GO:0005634">
    <property type="term" value="C:nucleus"/>
    <property type="evidence" value="ECO:0007669"/>
    <property type="project" value="UniProtKB-SubCell"/>
</dbReference>
<feature type="domain" description="PARP-type" evidence="7">
    <location>
        <begin position="334"/>
        <end position="412"/>
    </location>
</feature>
<keyword evidence="4" id="KW-0862">Zinc</keyword>
<proteinExistence type="predicted"/>
<evidence type="ECO:0000313" key="8">
    <source>
        <dbReference type="EMBL" id="GBG66636.1"/>
    </source>
</evidence>
<dbReference type="InterPro" id="IPR036412">
    <property type="entry name" value="HAD-like_sf"/>
</dbReference>
<comment type="subcellular location">
    <subcellularLocation>
        <location evidence="1">Nucleus</location>
    </subcellularLocation>
</comment>
<dbReference type="Proteomes" id="UP000265515">
    <property type="component" value="Unassembled WGS sequence"/>
</dbReference>
<dbReference type="SUPFAM" id="SSF56784">
    <property type="entry name" value="HAD-like"/>
    <property type="match status" value="1"/>
</dbReference>
<dbReference type="PANTHER" id="PTHR12083:SF9">
    <property type="entry name" value="BIFUNCTIONAL POLYNUCLEOTIDE PHOSPHATASE_KINASE"/>
    <property type="match status" value="1"/>
</dbReference>
<evidence type="ECO:0000259" key="7">
    <source>
        <dbReference type="PROSITE" id="PS50064"/>
    </source>
</evidence>
<protein>
    <recommendedName>
        <fullName evidence="7">PARP-type domain-containing protein</fullName>
    </recommendedName>
</protein>
<keyword evidence="2" id="KW-0479">Metal-binding</keyword>
<dbReference type="NCBIfam" id="TIGR01662">
    <property type="entry name" value="HAD-SF-IIIA"/>
    <property type="match status" value="1"/>
</dbReference>
<dbReference type="EMBL" id="BFEA01000077">
    <property type="protein sequence ID" value="GBG66636.1"/>
    <property type="molecule type" value="Genomic_DNA"/>
</dbReference>